<gene>
    <name evidence="4" type="ORF">SAMN04488530_101176</name>
</gene>
<dbReference type="PROSITE" id="PS51186">
    <property type="entry name" value="GNAT"/>
    <property type="match status" value="1"/>
</dbReference>
<organism evidence="4 5">
    <name type="scientific">Asaccharospora irregularis DSM 2635</name>
    <dbReference type="NCBI Taxonomy" id="1121321"/>
    <lineage>
        <taxon>Bacteria</taxon>
        <taxon>Bacillati</taxon>
        <taxon>Bacillota</taxon>
        <taxon>Clostridia</taxon>
        <taxon>Peptostreptococcales</taxon>
        <taxon>Peptostreptococcaceae</taxon>
        <taxon>Asaccharospora</taxon>
    </lineage>
</organism>
<keyword evidence="4" id="KW-0689">Ribosomal protein</keyword>
<dbReference type="AlphaFoldDB" id="A0A1M5JJK1"/>
<dbReference type="Proteomes" id="UP000243255">
    <property type="component" value="Unassembled WGS sequence"/>
</dbReference>
<protein>
    <submittedName>
        <fullName evidence="4">Ribosomal protein S18 acetylase RimI</fullName>
    </submittedName>
</protein>
<keyword evidence="5" id="KW-1185">Reference proteome</keyword>
<dbReference type="Pfam" id="PF00583">
    <property type="entry name" value="Acetyltransf_1"/>
    <property type="match status" value="1"/>
</dbReference>
<dbReference type="OrthoDB" id="119498at2"/>
<dbReference type="RefSeq" id="WP_073123299.1">
    <property type="nucleotide sequence ID" value="NZ_BAABCH010000027.1"/>
</dbReference>
<dbReference type="InterPro" id="IPR051556">
    <property type="entry name" value="N-term/lysine_N-AcTrnsfr"/>
</dbReference>
<dbReference type="InterPro" id="IPR016181">
    <property type="entry name" value="Acyl_CoA_acyltransferase"/>
</dbReference>
<dbReference type="CDD" id="cd04301">
    <property type="entry name" value="NAT_SF"/>
    <property type="match status" value="1"/>
</dbReference>
<evidence type="ECO:0000259" key="3">
    <source>
        <dbReference type="PROSITE" id="PS51186"/>
    </source>
</evidence>
<dbReference type="Gene3D" id="3.40.630.30">
    <property type="match status" value="1"/>
</dbReference>
<feature type="domain" description="N-acetyltransferase" evidence="3">
    <location>
        <begin position="1"/>
        <end position="153"/>
    </location>
</feature>
<dbReference type="GO" id="GO:0005840">
    <property type="term" value="C:ribosome"/>
    <property type="evidence" value="ECO:0007669"/>
    <property type="project" value="UniProtKB-KW"/>
</dbReference>
<evidence type="ECO:0000313" key="5">
    <source>
        <dbReference type="Proteomes" id="UP000243255"/>
    </source>
</evidence>
<name>A0A1M5JJK1_9FIRM</name>
<reference evidence="5" key="1">
    <citation type="submission" date="2016-11" db="EMBL/GenBank/DDBJ databases">
        <authorList>
            <person name="Varghese N."/>
            <person name="Submissions S."/>
        </authorList>
    </citation>
    <scope>NUCLEOTIDE SEQUENCE [LARGE SCALE GENOMIC DNA]</scope>
    <source>
        <strain evidence="5">DSM 2635</strain>
    </source>
</reference>
<keyword evidence="2" id="KW-0012">Acyltransferase</keyword>
<keyword evidence="1" id="KW-0808">Transferase</keyword>
<evidence type="ECO:0000313" key="4">
    <source>
        <dbReference type="EMBL" id="SHG40688.1"/>
    </source>
</evidence>
<proteinExistence type="predicted"/>
<evidence type="ECO:0000256" key="2">
    <source>
        <dbReference type="ARBA" id="ARBA00023315"/>
    </source>
</evidence>
<keyword evidence="4" id="KW-0687">Ribonucleoprotein</keyword>
<dbReference type="STRING" id="1121321.SAMN04488530_101176"/>
<dbReference type="SUPFAM" id="SSF55729">
    <property type="entry name" value="Acyl-CoA N-acyltransferases (Nat)"/>
    <property type="match status" value="1"/>
</dbReference>
<sequence length="153" mass="18130">MIIRKANIDDITKISNLYCELIETMSKLQPYFLKESRQDEIFIKSMIENDDSEIFISCENDEIIGFSLVQEQETPPYNMIEYHKLGYIFDIIVSSDYKSNGIGKKLINECKNWCKERNLEYVQLSVLDNNESAIKFYESQNFKKQMITMYSRL</sequence>
<dbReference type="InterPro" id="IPR000182">
    <property type="entry name" value="GNAT_dom"/>
</dbReference>
<evidence type="ECO:0000256" key="1">
    <source>
        <dbReference type="ARBA" id="ARBA00022679"/>
    </source>
</evidence>
<dbReference type="PANTHER" id="PTHR42919">
    <property type="entry name" value="N-ALPHA-ACETYLTRANSFERASE"/>
    <property type="match status" value="1"/>
</dbReference>
<dbReference type="GO" id="GO:0016747">
    <property type="term" value="F:acyltransferase activity, transferring groups other than amino-acyl groups"/>
    <property type="evidence" value="ECO:0007669"/>
    <property type="project" value="InterPro"/>
</dbReference>
<dbReference type="PANTHER" id="PTHR42919:SF8">
    <property type="entry name" value="N-ALPHA-ACETYLTRANSFERASE 50"/>
    <property type="match status" value="1"/>
</dbReference>
<dbReference type="EMBL" id="FQWX01000001">
    <property type="protein sequence ID" value="SHG40688.1"/>
    <property type="molecule type" value="Genomic_DNA"/>
</dbReference>
<accession>A0A1M5JJK1</accession>